<evidence type="ECO:0000256" key="2">
    <source>
        <dbReference type="SAM" id="MobiDB-lite"/>
    </source>
</evidence>
<dbReference type="AlphaFoldDB" id="A0A2Z7B8I3"/>
<evidence type="ECO:0000313" key="4">
    <source>
        <dbReference type="Proteomes" id="UP000250235"/>
    </source>
</evidence>
<keyword evidence="1" id="KW-0175">Coiled coil</keyword>
<dbReference type="Proteomes" id="UP000250235">
    <property type="component" value="Unassembled WGS sequence"/>
</dbReference>
<accession>A0A2Z7B8I3</accession>
<evidence type="ECO:0000313" key="3">
    <source>
        <dbReference type="EMBL" id="KZV28035.1"/>
    </source>
</evidence>
<feature type="coiled-coil region" evidence="1">
    <location>
        <begin position="20"/>
        <end position="100"/>
    </location>
</feature>
<name>A0A2Z7B8I3_9LAMI</name>
<feature type="region of interest" description="Disordered" evidence="2">
    <location>
        <begin position="577"/>
        <end position="676"/>
    </location>
</feature>
<reference evidence="3 4" key="1">
    <citation type="journal article" date="2015" name="Proc. Natl. Acad. Sci. U.S.A.">
        <title>The resurrection genome of Boea hygrometrica: A blueprint for survival of dehydration.</title>
        <authorList>
            <person name="Xiao L."/>
            <person name="Yang G."/>
            <person name="Zhang L."/>
            <person name="Yang X."/>
            <person name="Zhao S."/>
            <person name="Ji Z."/>
            <person name="Zhou Q."/>
            <person name="Hu M."/>
            <person name="Wang Y."/>
            <person name="Chen M."/>
            <person name="Xu Y."/>
            <person name="Jin H."/>
            <person name="Xiao X."/>
            <person name="Hu G."/>
            <person name="Bao F."/>
            <person name="Hu Y."/>
            <person name="Wan P."/>
            <person name="Li L."/>
            <person name="Deng X."/>
            <person name="Kuang T."/>
            <person name="Xiang C."/>
            <person name="Zhu J.K."/>
            <person name="Oliver M.J."/>
            <person name="He Y."/>
        </authorList>
    </citation>
    <scope>NUCLEOTIDE SEQUENCE [LARGE SCALE GENOMIC DNA]</scope>
    <source>
        <strain evidence="4">cv. XS01</strain>
    </source>
</reference>
<keyword evidence="4" id="KW-1185">Reference proteome</keyword>
<evidence type="ECO:0000256" key="1">
    <source>
        <dbReference type="SAM" id="Coils"/>
    </source>
</evidence>
<proteinExistence type="predicted"/>
<sequence length="689" mass="75616">MANQSSDDEVFDFSNTEFTREDLITALNEMVQEYRKLSQKLEEVKAENVDLKNSSVEPRSVQLGETDSLQVELSKLKAENDSLRLRSSELKAENERLNEVMSSWTKSSVSLSKLHEAQKPLNDKSGLGFNVGESSAEKTSTQSHLVCDKFKKTSFVKASVIYDSCESVRYDDQNSSKLNQKGKAGIGYLRLENSKTSWLENRLDKDKAKVGSKSFVSHQPRRSSKKVPGSLGSILHTIVTVFVPSVWRKVHPRRDLNGQTNTQQILQYFCTDPYGLSYWENCVYFFNQSYVMASSLISNTNQVYFASVLAMDNAGMVDMFEALVASGLNGFLGCFSDIYEAALVEFFQNASVRDGQVISTVQGKLVEISEEVFARTFQLPVEGLMDLNEVPKDLVFDARSVFSFMVTVKAGSVDAVTHERFFMVTAIYGGIKNLELGDSKERGVGLSRVRKTPAKKVASKKQSAAASEAPVVKKKRTYSGKAVSKEKDLAIVSVALDAKPIKTVDPTSAMPVVHHPTPKRKAPKRKLRMTAGFDDESVAKEQAVEDAVLQQKTTISVDDVDNIITQVITETTQMDTDVEEPVGSRADTIPEIGEKVVDETVVRGTDDTAGEGGSSRPQPPPDDQSRPSGGSGSRDSGGDGSSQRRDRGGSSKKRHSSSSGGVHHNSGGGGPVGPIRRDAEYWICGKRQF</sequence>
<dbReference type="EMBL" id="KV010198">
    <property type="protein sequence ID" value="KZV28035.1"/>
    <property type="molecule type" value="Genomic_DNA"/>
</dbReference>
<organism evidence="3 4">
    <name type="scientific">Dorcoceras hygrometricum</name>
    <dbReference type="NCBI Taxonomy" id="472368"/>
    <lineage>
        <taxon>Eukaryota</taxon>
        <taxon>Viridiplantae</taxon>
        <taxon>Streptophyta</taxon>
        <taxon>Embryophyta</taxon>
        <taxon>Tracheophyta</taxon>
        <taxon>Spermatophyta</taxon>
        <taxon>Magnoliopsida</taxon>
        <taxon>eudicotyledons</taxon>
        <taxon>Gunneridae</taxon>
        <taxon>Pentapetalae</taxon>
        <taxon>asterids</taxon>
        <taxon>lamiids</taxon>
        <taxon>Lamiales</taxon>
        <taxon>Gesneriaceae</taxon>
        <taxon>Didymocarpoideae</taxon>
        <taxon>Trichosporeae</taxon>
        <taxon>Loxocarpinae</taxon>
        <taxon>Dorcoceras</taxon>
    </lineage>
</organism>
<feature type="compositionally biased region" description="Basic and acidic residues" evidence="2">
    <location>
        <begin position="592"/>
        <end position="606"/>
    </location>
</feature>
<protein>
    <submittedName>
        <fullName evidence="3">Filament-like plant protein 7</fullName>
    </submittedName>
</protein>
<gene>
    <name evidence="3" type="ORF">F511_29823</name>
</gene>